<dbReference type="Gene3D" id="3.20.20.70">
    <property type="entry name" value="Aldolase class I"/>
    <property type="match status" value="1"/>
</dbReference>
<dbReference type="PANTHER" id="PTHR30246">
    <property type="entry name" value="2-KETO-3-DEOXY-6-PHOSPHOGLUCONATE ALDOLASE"/>
    <property type="match status" value="1"/>
</dbReference>
<proteinExistence type="inferred from homology"/>
<dbReference type="PANTHER" id="PTHR30246:SF1">
    <property type="entry name" value="2-DEHYDRO-3-DEOXY-6-PHOSPHOGALACTONATE ALDOLASE-RELATED"/>
    <property type="match status" value="1"/>
</dbReference>
<evidence type="ECO:0000256" key="1">
    <source>
        <dbReference type="ARBA" id="ARBA00004761"/>
    </source>
</evidence>
<keyword evidence="4" id="KW-0456">Lyase</keyword>
<name>A0A4Q5LPU6_9SPHI</name>
<reference evidence="6 7" key="1">
    <citation type="submission" date="2019-02" db="EMBL/GenBank/DDBJ databases">
        <title>Bacterial novel species Mucilaginibacter sp. 17JY9-4 isolated from soil.</title>
        <authorList>
            <person name="Jung H.-Y."/>
        </authorList>
    </citation>
    <scope>NUCLEOTIDE SEQUENCE [LARGE SCALE GENOMIC DNA]</scope>
    <source>
        <strain evidence="6 7">17JY9-4</strain>
    </source>
</reference>
<protein>
    <submittedName>
        <fullName evidence="6">Bifunctional 4-hydroxy-2-oxoglutarate aldolase/2-dehydro-3-deoxy-phosphogluconate aldolase</fullName>
    </submittedName>
</protein>
<accession>A0A4Q5LPU6</accession>
<comment type="pathway">
    <text evidence="1">Carbohydrate acid metabolism.</text>
</comment>
<dbReference type="GO" id="GO:0016829">
    <property type="term" value="F:lyase activity"/>
    <property type="evidence" value="ECO:0007669"/>
    <property type="project" value="UniProtKB-KW"/>
</dbReference>
<evidence type="ECO:0000256" key="3">
    <source>
        <dbReference type="ARBA" id="ARBA00011233"/>
    </source>
</evidence>
<evidence type="ECO:0000313" key="6">
    <source>
        <dbReference type="EMBL" id="RYU91441.1"/>
    </source>
</evidence>
<comment type="subunit">
    <text evidence="3">Homotrimer.</text>
</comment>
<evidence type="ECO:0000256" key="5">
    <source>
        <dbReference type="ARBA" id="ARBA00023277"/>
    </source>
</evidence>
<dbReference type="Pfam" id="PF01081">
    <property type="entry name" value="Aldolase"/>
    <property type="match status" value="1"/>
</dbReference>
<comment type="caution">
    <text evidence="6">The sequence shown here is derived from an EMBL/GenBank/DDBJ whole genome shotgun (WGS) entry which is preliminary data.</text>
</comment>
<dbReference type="AlphaFoldDB" id="A0A4Q5LPU6"/>
<sequence>MMNNKEKVLDAILSQGMLPLFFYEDAEVSVEIIRTMYSAGVRVVEYTNRGKEALSNFYSIKQTLATELPDMFLGIGTIKTGLEAEAFVAAGADFILSPIVDTEVALVADTYNKLYIPGCMTPTEIHVAQQYKARLIKIFPANILGPAFISSIRELFPGQLFIPTGGVEIEAGNIAEWFRSGACAVGMGGKLITRNVLDKRLYSQLFNDTLKALELVQLSK</sequence>
<dbReference type="CDD" id="cd00452">
    <property type="entry name" value="KDPG_aldolase"/>
    <property type="match status" value="1"/>
</dbReference>
<keyword evidence="7" id="KW-1185">Reference proteome</keyword>
<dbReference type="SUPFAM" id="SSF51569">
    <property type="entry name" value="Aldolase"/>
    <property type="match status" value="1"/>
</dbReference>
<comment type="similarity">
    <text evidence="2">Belongs to the KHG/KDPG aldolase family.</text>
</comment>
<dbReference type="InterPro" id="IPR000887">
    <property type="entry name" value="Aldlse_KDPG_KHG"/>
</dbReference>
<evidence type="ECO:0000256" key="2">
    <source>
        <dbReference type="ARBA" id="ARBA00006906"/>
    </source>
</evidence>
<evidence type="ECO:0000313" key="7">
    <source>
        <dbReference type="Proteomes" id="UP000293331"/>
    </source>
</evidence>
<dbReference type="InterPro" id="IPR013785">
    <property type="entry name" value="Aldolase_TIM"/>
</dbReference>
<gene>
    <name evidence="6" type="ORF">EWM62_05735</name>
</gene>
<dbReference type="Proteomes" id="UP000293331">
    <property type="component" value="Unassembled WGS sequence"/>
</dbReference>
<evidence type="ECO:0000256" key="4">
    <source>
        <dbReference type="ARBA" id="ARBA00023239"/>
    </source>
</evidence>
<dbReference type="EMBL" id="SEWG01000002">
    <property type="protein sequence ID" value="RYU91441.1"/>
    <property type="molecule type" value="Genomic_DNA"/>
</dbReference>
<keyword evidence="5" id="KW-0119">Carbohydrate metabolism</keyword>
<organism evidence="6 7">
    <name type="scientific">Mucilaginibacter terrigena</name>
    <dbReference type="NCBI Taxonomy" id="2492395"/>
    <lineage>
        <taxon>Bacteria</taxon>
        <taxon>Pseudomonadati</taxon>
        <taxon>Bacteroidota</taxon>
        <taxon>Sphingobacteriia</taxon>
        <taxon>Sphingobacteriales</taxon>
        <taxon>Sphingobacteriaceae</taxon>
        <taxon>Mucilaginibacter</taxon>
    </lineage>
</organism>
<dbReference type="OrthoDB" id="9802667at2"/>